<dbReference type="Proteomes" id="UP001165190">
    <property type="component" value="Unassembled WGS sequence"/>
</dbReference>
<dbReference type="EMBL" id="BSYR01000003">
    <property type="protein sequence ID" value="GMI64253.1"/>
    <property type="molecule type" value="Genomic_DNA"/>
</dbReference>
<evidence type="ECO:0008006" key="3">
    <source>
        <dbReference type="Google" id="ProtNLM"/>
    </source>
</evidence>
<accession>A0A9W7GTU2</accession>
<dbReference type="OrthoDB" id="1002509at2759"/>
<dbReference type="AlphaFoldDB" id="A0A9W7GTU2"/>
<organism evidence="1 2">
    <name type="scientific">Hibiscus trionum</name>
    <name type="common">Flower of an hour</name>
    <dbReference type="NCBI Taxonomy" id="183268"/>
    <lineage>
        <taxon>Eukaryota</taxon>
        <taxon>Viridiplantae</taxon>
        <taxon>Streptophyta</taxon>
        <taxon>Embryophyta</taxon>
        <taxon>Tracheophyta</taxon>
        <taxon>Spermatophyta</taxon>
        <taxon>Magnoliopsida</taxon>
        <taxon>eudicotyledons</taxon>
        <taxon>Gunneridae</taxon>
        <taxon>Pentapetalae</taxon>
        <taxon>rosids</taxon>
        <taxon>malvids</taxon>
        <taxon>Malvales</taxon>
        <taxon>Malvaceae</taxon>
        <taxon>Malvoideae</taxon>
        <taxon>Hibiscus</taxon>
    </lineage>
</organism>
<dbReference type="PANTHER" id="PTHR33116">
    <property type="entry name" value="REVERSE TRANSCRIPTASE ZINC-BINDING DOMAIN-CONTAINING PROTEIN-RELATED-RELATED"/>
    <property type="match status" value="1"/>
</dbReference>
<evidence type="ECO:0000313" key="1">
    <source>
        <dbReference type="EMBL" id="GMI64253.1"/>
    </source>
</evidence>
<sequence length="100" mass="11257">MPVAVSTKLNSIMSSFLWGNSQDSSKIHWLKWNQVCKPSNCGGLGVANIVSFNRALLCKWFWHFGNEPEALWRQVVEANQIGKPHNMVPISAENNSSSWI</sequence>
<keyword evidence="2" id="KW-1185">Reference proteome</keyword>
<protein>
    <recommendedName>
        <fullName evidence="3">Reverse transcriptase zinc-binding domain-containing protein</fullName>
    </recommendedName>
</protein>
<proteinExistence type="predicted"/>
<reference evidence="1" key="1">
    <citation type="submission" date="2023-05" db="EMBL/GenBank/DDBJ databases">
        <title>Genome and transcriptome analyses reveal genes involved in the formation of fine ridges on petal epidermal cells in Hibiscus trionum.</title>
        <authorList>
            <person name="Koshimizu S."/>
            <person name="Masuda S."/>
            <person name="Ishii T."/>
            <person name="Shirasu K."/>
            <person name="Hoshino A."/>
            <person name="Arita M."/>
        </authorList>
    </citation>
    <scope>NUCLEOTIDE SEQUENCE</scope>
    <source>
        <strain evidence="1">Hamamatsu line</strain>
    </source>
</reference>
<evidence type="ECO:0000313" key="2">
    <source>
        <dbReference type="Proteomes" id="UP001165190"/>
    </source>
</evidence>
<gene>
    <name evidence="1" type="ORF">HRI_000094600</name>
</gene>
<name>A0A9W7GTU2_HIBTR</name>
<comment type="caution">
    <text evidence="1">The sequence shown here is derived from an EMBL/GenBank/DDBJ whole genome shotgun (WGS) entry which is preliminary data.</text>
</comment>
<dbReference type="PANTHER" id="PTHR33116:SF75">
    <property type="entry name" value="RIBONUCLEASE H PROTEIN"/>
    <property type="match status" value="1"/>
</dbReference>